<dbReference type="Gene3D" id="1.10.510.10">
    <property type="entry name" value="Transferase(Phosphotransferase) domain 1"/>
    <property type="match status" value="1"/>
</dbReference>
<dbReference type="InterPro" id="IPR051681">
    <property type="entry name" value="Ser/Thr_Kinases-Pseudokinases"/>
</dbReference>
<organism evidence="4 5">
    <name type="scientific">Gigaspora margarita</name>
    <dbReference type="NCBI Taxonomy" id="4874"/>
    <lineage>
        <taxon>Eukaryota</taxon>
        <taxon>Fungi</taxon>
        <taxon>Fungi incertae sedis</taxon>
        <taxon>Mucoromycota</taxon>
        <taxon>Glomeromycotina</taxon>
        <taxon>Glomeromycetes</taxon>
        <taxon>Diversisporales</taxon>
        <taxon>Gigasporaceae</taxon>
        <taxon>Gigaspora</taxon>
    </lineage>
</organism>
<proteinExistence type="predicted"/>
<keyword evidence="4" id="KW-0418">Kinase</keyword>
<keyword evidence="4" id="KW-0808">Transferase</keyword>
<protein>
    <submittedName>
        <fullName evidence="4">Calmodulin-dependent protein kinase</fullName>
    </submittedName>
</protein>
<dbReference type="PROSITE" id="PS50011">
    <property type="entry name" value="PROTEIN_KINASE_DOM"/>
    <property type="match status" value="1"/>
</dbReference>
<dbReference type="SUPFAM" id="SSF56112">
    <property type="entry name" value="Protein kinase-like (PK-like)"/>
    <property type="match status" value="1"/>
</dbReference>
<dbReference type="GO" id="GO:0097527">
    <property type="term" value="P:necroptotic signaling pathway"/>
    <property type="evidence" value="ECO:0007669"/>
    <property type="project" value="TreeGrafter"/>
</dbReference>
<dbReference type="AlphaFoldDB" id="A0A8H4B1Y5"/>
<dbReference type="PANTHER" id="PTHR44329:SF298">
    <property type="entry name" value="MIXED LINEAGE KINASE DOMAIN-LIKE PROTEIN"/>
    <property type="match status" value="1"/>
</dbReference>
<dbReference type="InterPro" id="IPR011009">
    <property type="entry name" value="Kinase-like_dom_sf"/>
</dbReference>
<dbReference type="Proteomes" id="UP000439903">
    <property type="component" value="Unassembled WGS sequence"/>
</dbReference>
<dbReference type="InterPro" id="IPR001245">
    <property type="entry name" value="Ser-Thr/Tyr_kinase_cat_dom"/>
</dbReference>
<dbReference type="OrthoDB" id="2431740at2759"/>
<accession>A0A8H4B1Y5</accession>
<comment type="caution">
    <text evidence="4">The sequence shown here is derived from an EMBL/GenBank/DDBJ whole genome shotgun (WGS) entry which is preliminary data.</text>
</comment>
<evidence type="ECO:0000256" key="2">
    <source>
        <dbReference type="ARBA" id="ARBA00022840"/>
    </source>
</evidence>
<dbReference type="Pfam" id="PF07714">
    <property type="entry name" value="PK_Tyr_Ser-Thr"/>
    <property type="match status" value="1"/>
</dbReference>
<dbReference type="EMBL" id="WTPW01000054">
    <property type="protein sequence ID" value="KAF0553839.1"/>
    <property type="molecule type" value="Genomic_DNA"/>
</dbReference>
<reference evidence="4 5" key="1">
    <citation type="journal article" date="2019" name="Environ. Microbiol.">
        <title>At the nexus of three kingdoms: the genome of the mycorrhizal fungus Gigaspora margarita provides insights into plant, endobacterial and fungal interactions.</title>
        <authorList>
            <person name="Venice F."/>
            <person name="Ghignone S."/>
            <person name="Salvioli di Fossalunga A."/>
            <person name="Amselem J."/>
            <person name="Novero M."/>
            <person name="Xianan X."/>
            <person name="Sedzielewska Toro K."/>
            <person name="Morin E."/>
            <person name="Lipzen A."/>
            <person name="Grigoriev I.V."/>
            <person name="Henrissat B."/>
            <person name="Martin F.M."/>
            <person name="Bonfante P."/>
        </authorList>
    </citation>
    <scope>NUCLEOTIDE SEQUENCE [LARGE SCALE GENOMIC DNA]</scope>
    <source>
        <strain evidence="4 5">BEG34</strain>
    </source>
</reference>
<keyword evidence="1" id="KW-0547">Nucleotide-binding</keyword>
<evidence type="ECO:0000313" key="5">
    <source>
        <dbReference type="Proteomes" id="UP000439903"/>
    </source>
</evidence>
<feature type="domain" description="Protein kinase" evidence="3">
    <location>
        <begin position="21"/>
        <end position="325"/>
    </location>
</feature>
<evidence type="ECO:0000256" key="1">
    <source>
        <dbReference type="ARBA" id="ARBA00022741"/>
    </source>
</evidence>
<keyword evidence="2" id="KW-0067">ATP-binding</keyword>
<name>A0A8H4B1Y5_GIGMA</name>
<gene>
    <name evidence="4" type="ORF">F8M41_019901</name>
</gene>
<keyword evidence="5" id="KW-1185">Reference proteome</keyword>
<evidence type="ECO:0000259" key="3">
    <source>
        <dbReference type="PROSITE" id="PS50011"/>
    </source>
</evidence>
<dbReference type="PANTHER" id="PTHR44329">
    <property type="entry name" value="SERINE/THREONINE-PROTEIN KINASE TNNI3K-RELATED"/>
    <property type="match status" value="1"/>
</dbReference>
<evidence type="ECO:0000313" key="4">
    <source>
        <dbReference type="EMBL" id="KAF0553839.1"/>
    </source>
</evidence>
<dbReference type="GO" id="GO:0004672">
    <property type="term" value="F:protein kinase activity"/>
    <property type="evidence" value="ECO:0007669"/>
    <property type="project" value="InterPro"/>
</dbReference>
<sequence length="346" mass="41221">MEEQIEDEISKKICRYEYDEFYDFREIGKSRFGMTVYKSKWKKRNFAVTHKNVTIDTIQNDSAKIDTIQDDKTKITIQNNKTFQEFTTEIRQLQKVGFHENIIDFYGITKRMFFFFFNFSESEWCYNIVQLFASDGNLREYLNEKFLRLRWIDKSRIANEISNGLKFLHQNNIVHQDINSKNILVHEGKIKIAGFGLSKMTEATSLIDERFFDLDSIAYTEPQCLKIKYENNLTQEPDVYNLTQKSDIYSLGVVLWEISSGKPPFKSFSPRESLANHILKGNREEPMEKDTPQQYIDLYKKCWDNEPAKRPEMNEILEILTNIYYQTIEKIELKYEKWGINKELTF</sequence>
<dbReference type="GO" id="GO:0005524">
    <property type="term" value="F:ATP binding"/>
    <property type="evidence" value="ECO:0007669"/>
    <property type="project" value="UniProtKB-KW"/>
</dbReference>
<dbReference type="InterPro" id="IPR000719">
    <property type="entry name" value="Prot_kinase_dom"/>
</dbReference>